<name>A0A3P7LHV9_DIBLA</name>
<dbReference type="AlphaFoldDB" id="A0A3P7LHV9"/>
<protein>
    <submittedName>
        <fullName evidence="2">Uncharacterized protein</fullName>
    </submittedName>
</protein>
<accession>A0A3P7LHV9</accession>
<proteinExistence type="predicted"/>
<feature type="region of interest" description="Disordered" evidence="1">
    <location>
        <begin position="39"/>
        <end position="59"/>
    </location>
</feature>
<reference evidence="2 3" key="1">
    <citation type="submission" date="2018-11" db="EMBL/GenBank/DDBJ databases">
        <authorList>
            <consortium name="Pathogen Informatics"/>
        </authorList>
    </citation>
    <scope>NUCLEOTIDE SEQUENCE [LARGE SCALE GENOMIC DNA]</scope>
</reference>
<evidence type="ECO:0000313" key="3">
    <source>
        <dbReference type="Proteomes" id="UP000281553"/>
    </source>
</evidence>
<evidence type="ECO:0000256" key="1">
    <source>
        <dbReference type="SAM" id="MobiDB-lite"/>
    </source>
</evidence>
<gene>
    <name evidence="2" type="ORF">DILT_LOCUS8801</name>
</gene>
<evidence type="ECO:0000313" key="2">
    <source>
        <dbReference type="EMBL" id="VDN12970.1"/>
    </source>
</evidence>
<sequence>MGTPAMPVLIPKGIFINQADTFISSHIAKALSNAVFGVKKSKGKEEEEEEMDEDGGKSKAPEGFANNLFCTTTNGKNKTNFPATLLEQDENWVQLYSKIKECELFVYNIVDDDRQVEEALWVANKLHDEMDTFQKRKIFVLISTVLTWVATKPLPNDDPEAPFTDEDYRRRLAHPNYLAHLAAEKEIKRLGTTQVAFDHLTVNLALESVFAHESFHFKWVCDGGFVESIKTMVKEFKLARGLIVSRGQKCVFLTFFIEHRLPLTF</sequence>
<dbReference type="Proteomes" id="UP000281553">
    <property type="component" value="Unassembled WGS sequence"/>
</dbReference>
<organism evidence="2 3">
    <name type="scientific">Dibothriocephalus latus</name>
    <name type="common">Fish tapeworm</name>
    <name type="synonym">Diphyllobothrium latum</name>
    <dbReference type="NCBI Taxonomy" id="60516"/>
    <lineage>
        <taxon>Eukaryota</taxon>
        <taxon>Metazoa</taxon>
        <taxon>Spiralia</taxon>
        <taxon>Lophotrochozoa</taxon>
        <taxon>Platyhelminthes</taxon>
        <taxon>Cestoda</taxon>
        <taxon>Eucestoda</taxon>
        <taxon>Diphyllobothriidea</taxon>
        <taxon>Diphyllobothriidae</taxon>
        <taxon>Dibothriocephalus</taxon>
    </lineage>
</organism>
<dbReference type="OrthoDB" id="10262413at2759"/>
<dbReference type="EMBL" id="UYRU01055217">
    <property type="protein sequence ID" value="VDN12970.1"/>
    <property type="molecule type" value="Genomic_DNA"/>
</dbReference>
<keyword evidence="3" id="KW-1185">Reference proteome</keyword>